<accession>A0A9J6F7V9</accession>
<dbReference type="AlphaFoldDB" id="A0A9J6F7V9"/>
<organism evidence="1 2">
    <name type="scientific">Rhipicephalus microplus</name>
    <name type="common">Cattle tick</name>
    <name type="synonym">Boophilus microplus</name>
    <dbReference type="NCBI Taxonomy" id="6941"/>
    <lineage>
        <taxon>Eukaryota</taxon>
        <taxon>Metazoa</taxon>
        <taxon>Ecdysozoa</taxon>
        <taxon>Arthropoda</taxon>
        <taxon>Chelicerata</taxon>
        <taxon>Arachnida</taxon>
        <taxon>Acari</taxon>
        <taxon>Parasitiformes</taxon>
        <taxon>Ixodida</taxon>
        <taxon>Ixodoidea</taxon>
        <taxon>Ixodidae</taxon>
        <taxon>Rhipicephalinae</taxon>
        <taxon>Rhipicephalus</taxon>
        <taxon>Boophilus</taxon>
    </lineage>
</organism>
<evidence type="ECO:0000313" key="2">
    <source>
        <dbReference type="Proteomes" id="UP000821866"/>
    </source>
</evidence>
<reference evidence="1" key="1">
    <citation type="journal article" date="2020" name="Cell">
        <title>Large-Scale Comparative Analyses of Tick Genomes Elucidate Their Genetic Diversity and Vector Capacities.</title>
        <authorList>
            <consortium name="Tick Genome and Microbiome Consortium (TIGMIC)"/>
            <person name="Jia N."/>
            <person name="Wang J."/>
            <person name="Shi W."/>
            <person name="Du L."/>
            <person name="Sun Y."/>
            <person name="Zhan W."/>
            <person name="Jiang J.F."/>
            <person name="Wang Q."/>
            <person name="Zhang B."/>
            <person name="Ji P."/>
            <person name="Bell-Sakyi L."/>
            <person name="Cui X.M."/>
            <person name="Yuan T.T."/>
            <person name="Jiang B.G."/>
            <person name="Yang W.F."/>
            <person name="Lam T.T."/>
            <person name="Chang Q.C."/>
            <person name="Ding S.J."/>
            <person name="Wang X.J."/>
            <person name="Zhu J.G."/>
            <person name="Ruan X.D."/>
            <person name="Zhao L."/>
            <person name="Wei J.T."/>
            <person name="Ye R.Z."/>
            <person name="Que T.C."/>
            <person name="Du C.H."/>
            <person name="Zhou Y.H."/>
            <person name="Cheng J.X."/>
            <person name="Dai P.F."/>
            <person name="Guo W.B."/>
            <person name="Han X.H."/>
            <person name="Huang E.J."/>
            <person name="Li L.F."/>
            <person name="Wei W."/>
            <person name="Gao Y.C."/>
            <person name="Liu J.Z."/>
            <person name="Shao H.Z."/>
            <person name="Wang X."/>
            <person name="Wang C.C."/>
            <person name="Yang T.C."/>
            <person name="Huo Q.B."/>
            <person name="Li W."/>
            <person name="Chen H.Y."/>
            <person name="Chen S.E."/>
            <person name="Zhou L.G."/>
            <person name="Ni X.B."/>
            <person name="Tian J.H."/>
            <person name="Sheng Y."/>
            <person name="Liu T."/>
            <person name="Pan Y.S."/>
            <person name="Xia L.Y."/>
            <person name="Li J."/>
            <person name="Zhao F."/>
            <person name="Cao W.C."/>
        </authorList>
    </citation>
    <scope>NUCLEOTIDE SEQUENCE</scope>
    <source>
        <strain evidence="1">Rmic-2018</strain>
    </source>
</reference>
<sequence>MEQELLRRLFRFCSAGDLAGANVFHPSWQHHLPEPWWPAGRCHRWLHSN</sequence>
<keyword evidence="2" id="KW-1185">Reference proteome</keyword>
<evidence type="ECO:0000313" key="1">
    <source>
        <dbReference type="EMBL" id="KAH8042470.1"/>
    </source>
</evidence>
<protein>
    <submittedName>
        <fullName evidence="1">Uncharacterized protein</fullName>
    </submittedName>
</protein>
<reference evidence="1" key="2">
    <citation type="submission" date="2021-09" db="EMBL/GenBank/DDBJ databases">
        <authorList>
            <person name="Jia N."/>
            <person name="Wang J."/>
            <person name="Shi W."/>
            <person name="Du L."/>
            <person name="Sun Y."/>
            <person name="Zhan W."/>
            <person name="Jiang J."/>
            <person name="Wang Q."/>
            <person name="Zhang B."/>
            <person name="Ji P."/>
            <person name="Sakyi L.B."/>
            <person name="Cui X."/>
            <person name="Yuan T."/>
            <person name="Jiang B."/>
            <person name="Yang W."/>
            <person name="Lam T.T.-Y."/>
            <person name="Chang Q."/>
            <person name="Ding S."/>
            <person name="Wang X."/>
            <person name="Zhu J."/>
            <person name="Ruan X."/>
            <person name="Zhao L."/>
            <person name="Wei J."/>
            <person name="Que T."/>
            <person name="Du C."/>
            <person name="Cheng J."/>
            <person name="Dai P."/>
            <person name="Han X."/>
            <person name="Huang E."/>
            <person name="Gao Y."/>
            <person name="Liu J."/>
            <person name="Shao H."/>
            <person name="Ye R."/>
            <person name="Li L."/>
            <person name="Wei W."/>
            <person name="Wang X."/>
            <person name="Wang C."/>
            <person name="Huo Q."/>
            <person name="Li W."/>
            <person name="Guo W."/>
            <person name="Chen H."/>
            <person name="Chen S."/>
            <person name="Zhou L."/>
            <person name="Zhou L."/>
            <person name="Ni X."/>
            <person name="Tian J."/>
            <person name="Zhou Y."/>
            <person name="Sheng Y."/>
            <person name="Liu T."/>
            <person name="Pan Y."/>
            <person name="Xia L."/>
            <person name="Li J."/>
            <person name="Zhao F."/>
            <person name="Cao W."/>
        </authorList>
    </citation>
    <scope>NUCLEOTIDE SEQUENCE</scope>
    <source>
        <strain evidence="1">Rmic-2018</strain>
        <tissue evidence="1">Larvae</tissue>
    </source>
</reference>
<comment type="caution">
    <text evidence="1">The sequence shown here is derived from an EMBL/GenBank/DDBJ whole genome shotgun (WGS) entry which is preliminary data.</text>
</comment>
<dbReference type="EMBL" id="JABSTU010000001">
    <property type="protein sequence ID" value="KAH8042470.1"/>
    <property type="molecule type" value="Genomic_DNA"/>
</dbReference>
<dbReference type="Proteomes" id="UP000821866">
    <property type="component" value="Chromosome 1"/>
</dbReference>
<gene>
    <name evidence="1" type="ORF">HPB51_023480</name>
</gene>
<name>A0A9J6F7V9_RHIMP</name>
<proteinExistence type="predicted"/>